<evidence type="ECO:0000256" key="3">
    <source>
        <dbReference type="SAM" id="Phobius"/>
    </source>
</evidence>
<keyword evidence="3" id="KW-0472">Membrane</keyword>
<dbReference type="InterPro" id="IPR029058">
    <property type="entry name" value="AB_hydrolase_fold"/>
</dbReference>
<evidence type="ECO:0000256" key="2">
    <source>
        <dbReference type="ARBA" id="ARBA00022553"/>
    </source>
</evidence>
<dbReference type="Pfam" id="PF00501">
    <property type="entry name" value="AMP-binding"/>
    <property type="match status" value="1"/>
</dbReference>
<dbReference type="InterPro" id="IPR042099">
    <property type="entry name" value="ANL_N_sf"/>
</dbReference>
<evidence type="ECO:0000313" key="5">
    <source>
        <dbReference type="EMBL" id="STQ89712.1"/>
    </source>
</evidence>
<organism evidence="5 7">
    <name type="scientific">Iodobacter fluviatilis</name>
    <dbReference type="NCBI Taxonomy" id="537"/>
    <lineage>
        <taxon>Bacteria</taxon>
        <taxon>Pseudomonadati</taxon>
        <taxon>Pseudomonadota</taxon>
        <taxon>Betaproteobacteria</taxon>
        <taxon>Neisseriales</taxon>
        <taxon>Chitinibacteraceae</taxon>
        <taxon>Iodobacter</taxon>
    </lineage>
</organism>
<evidence type="ECO:0000313" key="8">
    <source>
        <dbReference type="Proteomes" id="UP000295794"/>
    </source>
</evidence>
<feature type="transmembrane region" description="Helical" evidence="3">
    <location>
        <begin position="1138"/>
        <end position="1162"/>
    </location>
</feature>
<sequence length="1321" mass="144147">MILRGPYLPELLRAETLADLLENTAQRIPDHPAIYWQDEVLSYSELNRRADLAAHHLIHFGVTAGQIVGLCLPRGAALLIMQAAIAKAGAAWLPFEADTPVDRMQVCLEDAAAVLLVGDGDLAGAGVPVLGSAQLSAPLEGDLLRRQGLLPSHPAYVIYTSGSTGKPKGVPISQGSICHFLRSENSVLGVRQDDKVYQGFSCAFDMSFEEIWISYLVGASLWLAPKILTGDPDALPAVLNAEKVTVLHAVPTLLALFSQEVSSLRIINLGGEMCPESLVERWATPERQVFNTYGPTECTVSASLAQLRRGEPVTIGKPLPNYGLLVRSEDGRLLPQGETGELCIIGPGVADGYLGRPDLTAEKFFDNPFSNLEEFPHERRLYRTGDLARIDEAGQVQCLGRTDDQVKVRGFRVELGEIEASLCQIAGVGTAAVLLRELAGIDQLVAFVVAEGADAAVLRNQLKRSLPPYMIPARFEFMSELPRLTSGKIDRKTLKARELIIPAGKNLESDEPVSDAEKALFAALATLFPGQPLRLVDDFFGELGGHSLLAARLVSILRRNPAYAGMTVQEIYQSRTLQVIATRLDVLAQQQPEQITIEPIRKVPFLRRLLCGSAQLATLPFLIGLRMLLWLAPFFSYHFMTGEEGDSLGLAVGVSILVYLGSLLFSFAIAIAGKWLILGRLKAGRYRLYGLTYFRWWLVDRLLDNCPLYFLTGSPLQSLYLRALGAKIGSNVALAAISVRAYDLLSIGEGASIGASVNFENFRVDGDHWEVGPITIGKDAYIGSYAVLQSDTHIADLGRLEGLSALSRGQKIASSEVWSGSPARRSADAVPEAPARPVRNSSLRGLHGLAYAGGSALVAILFFVPVFPSFLLIDWLDAHWFDLTEQGVALPEAFMFYLMLALPASAVLIVLTLIGSAAVRWLLLPRNPLGSWPVFGPMYYRRWLTNQIQESSLNILHGLYASVYAGWWYRLLGAKVGRGTEISNAIGVVPDLLTLGEDSFIADAVMLGDEEIDRGWMTLRPTVVGNRSFVGNGAYVPDGSIIPDDVLIGVQSRAPANDRMQSGQTWLGSPALSLPAREQVSGFSDSLTFRPSPARRLARGFVEALRTVMPLAVIITVGYLTVLKVMPFAEQEDFHGVFWALMMAGVLYGVGSFIFIVALKWLMIGRYRRKEAPMWTSFVWRSEALTSLYESIAVPNFFNFLRGTPWLPMAFRCMGCKIGSGVFMDTTDITEFDCVSIGDDTVLHAWSGPQTHLFEDRIMKIGRVEIGSGVNVGPRSTILYDAIVGNGARLGPLTLVVKGETIPEGQAWTGSPAVPWRTCRS</sequence>
<gene>
    <name evidence="5" type="primary">dhbF</name>
    <name evidence="6" type="ORF">EV682_11036</name>
    <name evidence="5" type="ORF">NCTC11159_00753</name>
</gene>
<dbReference type="GO" id="GO:0005737">
    <property type="term" value="C:cytoplasm"/>
    <property type="evidence" value="ECO:0007669"/>
    <property type="project" value="TreeGrafter"/>
</dbReference>
<evidence type="ECO:0000313" key="7">
    <source>
        <dbReference type="Proteomes" id="UP000255108"/>
    </source>
</evidence>
<dbReference type="InterPro" id="IPR020845">
    <property type="entry name" value="AMP-binding_CS"/>
</dbReference>
<dbReference type="PANTHER" id="PTHR45527">
    <property type="entry name" value="NONRIBOSOMAL PEPTIDE SYNTHETASE"/>
    <property type="match status" value="1"/>
</dbReference>
<dbReference type="GO" id="GO:0043041">
    <property type="term" value="P:amino acid activation for nonribosomal peptide biosynthetic process"/>
    <property type="evidence" value="ECO:0007669"/>
    <property type="project" value="TreeGrafter"/>
</dbReference>
<feature type="transmembrane region" description="Helical" evidence="3">
    <location>
        <begin position="849"/>
        <end position="873"/>
    </location>
</feature>
<reference evidence="6 8" key="2">
    <citation type="submission" date="2019-03" db="EMBL/GenBank/DDBJ databases">
        <title>Genomic Encyclopedia of Type Strains, Phase IV (KMG-IV): sequencing the most valuable type-strain genomes for metagenomic binning, comparative biology and taxonomic classification.</title>
        <authorList>
            <person name="Goeker M."/>
        </authorList>
    </citation>
    <scope>NUCLEOTIDE SEQUENCE [LARGE SCALE GENOMIC DNA]</scope>
    <source>
        <strain evidence="6 8">DSM 3764</strain>
    </source>
</reference>
<dbReference type="InterPro" id="IPR000873">
    <property type="entry name" value="AMP-dep_synth/lig_dom"/>
</dbReference>
<reference evidence="5 7" key="1">
    <citation type="submission" date="2018-06" db="EMBL/GenBank/DDBJ databases">
        <authorList>
            <consortium name="Pathogen Informatics"/>
            <person name="Doyle S."/>
        </authorList>
    </citation>
    <scope>NUCLEOTIDE SEQUENCE [LARGE SCALE GENOMIC DNA]</scope>
    <source>
        <strain evidence="5 7">NCTC11159</strain>
    </source>
</reference>
<feature type="transmembrane region" description="Helical" evidence="3">
    <location>
        <begin position="893"/>
        <end position="923"/>
    </location>
</feature>
<dbReference type="EMBL" id="UGHR01000001">
    <property type="protein sequence ID" value="STQ89712.1"/>
    <property type="molecule type" value="Genomic_DNA"/>
</dbReference>
<dbReference type="OrthoDB" id="9763207at2"/>
<keyword evidence="3" id="KW-0812">Transmembrane</keyword>
<keyword evidence="3" id="KW-1133">Transmembrane helix</keyword>
<dbReference type="RefSeq" id="WP_115226132.1">
    <property type="nucleotide sequence ID" value="NZ_CAWOLO010000010.1"/>
</dbReference>
<feature type="domain" description="Carrier" evidence="4">
    <location>
        <begin position="511"/>
        <end position="588"/>
    </location>
</feature>
<accession>A0A377Q4I4</accession>
<dbReference type="GO" id="GO:0044550">
    <property type="term" value="P:secondary metabolite biosynthetic process"/>
    <property type="evidence" value="ECO:0007669"/>
    <property type="project" value="TreeGrafter"/>
</dbReference>
<protein>
    <submittedName>
        <fullName evidence="5">Dimodular nonribosomal peptide synthase</fullName>
    </submittedName>
    <submittedName>
        <fullName evidence="6">Non-ribosomal peptide synthetase-like protein</fullName>
    </submittedName>
</protein>
<dbReference type="InterPro" id="IPR025110">
    <property type="entry name" value="AMP-bd_C"/>
</dbReference>
<dbReference type="NCBIfam" id="TIGR02353">
    <property type="entry name" value="NRPS_term_dom"/>
    <property type="match status" value="1"/>
</dbReference>
<keyword evidence="2" id="KW-0597">Phosphoprotein</keyword>
<evidence type="ECO:0000313" key="6">
    <source>
        <dbReference type="EMBL" id="TCU84099.1"/>
    </source>
</evidence>
<keyword evidence="1" id="KW-0596">Phosphopantetheine</keyword>
<dbReference type="CDD" id="cd05930">
    <property type="entry name" value="A_NRPS"/>
    <property type="match status" value="1"/>
</dbReference>
<dbReference type="InterPro" id="IPR006162">
    <property type="entry name" value="Ppantetheine_attach_site"/>
</dbReference>
<dbReference type="Gene3D" id="2.160.10.10">
    <property type="entry name" value="Hexapeptide repeat proteins"/>
    <property type="match status" value="3"/>
</dbReference>
<feature type="transmembrane region" description="Helical" evidence="3">
    <location>
        <begin position="652"/>
        <end position="677"/>
    </location>
</feature>
<dbReference type="Pfam" id="PF13193">
    <property type="entry name" value="AMP-binding_C"/>
    <property type="match status" value="1"/>
</dbReference>
<dbReference type="InterPro" id="IPR010071">
    <property type="entry name" value="AA_adenyl_dom"/>
</dbReference>
<name>A0A377Q4I4_9NEIS</name>
<dbReference type="InterPro" id="IPR036736">
    <property type="entry name" value="ACP-like_sf"/>
</dbReference>
<dbReference type="Gene3D" id="3.30.300.30">
    <property type="match status" value="1"/>
</dbReference>
<dbReference type="Gene3D" id="3.40.50.1820">
    <property type="entry name" value="alpha/beta hydrolase"/>
    <property type="match status" value="1"/>
</dbReference>
<dbReference type="InterPro" id="IPR045851">
    <property type="entry name" value="AMP-bd_C_sf"/>
</dbReference>
<feature type="transmembrane region" description="Helical" evidence="3">
    <location>
        <begin position="1104"/>
        <end position="1126"/>
    </location>
</feature>
<proteinExistence type="predicted"/>
<dbReference type="InterPro" id="IPR012728">
    <property type="entry name" value="Pls/PosA_C"/>
</dbReference>
<dbReference type="SUPFAM" id="SSF47336">
    <property type="entry name" value="ACP-like"/>
    <property type="match status" value="1"/>
</dbReference>
<dbReference type="Proteomes" id="UP000255108">
    <property type="component" value="Unassembled WGS sequence"/>
</dbReference>
<dbReference type="NCBIfam" id="TIGR01733">
    <property type="entry name" value="AA-adenyl-dom"/>
    <property type="match status" value="1"/>
</dbReference>
<dbReference type="PROSITE" id="PS00455">
    <property type="entry name" value="AMP_BINDING"/>
    <property type="match status" value="1"/>
</dbReference>
<dbReference type="EMBL" id="SMBT01000010">
    <property type="protein sequence ID" value="TCU84099.1"/>
    <property type="molecule type" value="Genomic_DNA"/>
</dbReference>
<dbReference type="Gene3D" id="3.40.50.12780">
    <property type="entry name" value="N-terminal domain of ligase-like"/>
    <property type="match status" value="1"/>
</dbReference>
<dbReference type="SUPFAM" id="SSF51161">
    <property type="entry name" value="Trimeric LpxA-like enzymes"/>
    <property type="match status" value="3"/>
</dbReference>
<dbReference type="PANTHER" id="PTHR45527:SF1">
    <property type="entry name" value="FATTY ACID SYNTHASE"/>
    <property type="match status" value="1"/>
</dbReference>
<dbReference type="PROSITE" id="PS00012">
    <property type="entry name" value="PHOSPHOPANTETHEINE"/>
    <property type="match status" value="1"/>
</dbReference>
<dbReference type="PROSITE" id="PS50075">
    <property type="entry name" value="CARRIER"/>
    <property type="match status" value="1"/>
</dbReference>
<dbReference type="Proteomes" id="UP000295794">
    <property type="component" value="Unassembled WGS sequence"/>
</dbReference>
<dbReference type="InterPro" id="IPR011004">
    <property type="entry name" value="Trimer_LpxA-like_sf"/>
</dbReference>
<evidence type="ECO:0000256" key="1">
    <source>
        <dbReference type="ARBA" id="ARBA00022450"/>
    </source>
</evidence>
<dbReference type="GO" id="GO:0031177">
    <property type="term" value="F:phosphopantetheine binding"/>
    <property type="evidence" value="ECO:0007669"/>
    <property type="project" value="TreeGrafter"/>
</dbReference>
<evidence type="ECO:0000259" key="4">
    <source>
        <dbReference type="PROSITE" id="PS50075"/>
    </source>
</evidence>
<dbReference type="InterPro" id="IPR009081">
    <property type="entry name" value="PP-bd_ACP"/>
</dbReference>
<dbReference type="SUPFAM" id="SSF56801">
    <property type="entry name" value="Acetyl-CoA synthetase-like"/>
    <property type="match status" value="1"/>
</dbReference>
<keyword evidence="8" id="KW-1185">Reference proteome</keyword>